<evidence type="ECO:0000256" key="1">
    <source>
        <dbReference type="ARBA" id="ARBA00004141"/>
    </source>
</evidence>
<organism evidence="7 8">
    <name type="scientific">Raoultibacter massiliensis</name>
    <dbReference type="NCBI Taxonomy" id="1852371"/>
    <lineage>
        <taxon>Bacteria</taxon>
        <taxon>Bacillati</taxon>
        <taxon>Actinomycetota</taxon>
        <taxon>Coriobacteriia</taxon>
        <taxon>Eggerthellales</taxon>
        <taxon>Eggerthellaceae</taxon>
        <taxon>Raoultibacter</taxon>
    </lineage>
</organism>
<evidence type="ECO:0000313" key="8">
    <source>
        <dbReference type="Proteomes" id="UP001487305"/>
    </source>
</evidence>
<feature type="transmembrane region" description="Helical" evidence="5">
    <location>
        <begin position="304"/>
        <end position="321"/>
    </location>
</feature>
<dbReference type="InterPro" id="IPR013525">
    <property type="entry name" value="ABC2_TM"/>
</dbReference>
<name>A0ABV1JAJ6_9ACTN</name>
<comment type="subcellular location">
    <subcellularLocation>
        <location evidence="1">Membrane</location>
        <topology evidence="1">Multi-pass membrane protein</topology>
    </subcellularLocation>
</comment>
<evidence type="ECO:0000256" key="3">
    <source>
        <dbReference type="ARBA" id="ARBA00022989"/>
    </source>
</evidence>
<evidence type="ECO:0000313" key="7">
    <source>
        <dbReference type="EMBL" id="MEQ3362098.1"/>
    </source>
</evidence>
<feature type="domain" description="ABC-2 type transporter transmembrane" evidence="6">
    <location>
        <begin position="18"/>
        <end position="383"/>
    </location>
</feature>
<dbReference type="Proteomes" id="UP001487305">
    <property type="component" value="Unassembled WGS sequence"/>
</dbReference>
<keyword evidence="2 5" id="KW-0812">Transmembrane</keyword>
<feature type="transmembrane region" description="Helical" evidence="5">
    <location>
        <begin position="274"/>
        <end position="292"/>
    </location>
</feature>
<feature type="transmembrane region" description="Helical" evidence="5">
    <location>
        <begin position="20"/>
        <end position="40"/>
    </location>
</feature>
<dbReference type="EMBL" id="JBBNOP010000002">
    <property type="protein sequence ID" value="MEQ3362098.1"/>
    <property type="molecule type" value="Genomic_DNA"/>
</dbReference>
<evidence type="ECO:0000256" key="5">
    <source>
        <dbReference type="SAM" id="Phobius"/>
    </source>
</evidence>
<comment type="caution">
    <text evidence="7">The sequence shown here is derived from an EMBL/GenBank/DDBJ whole genome shotgun (WGS) entry which is preliminary data.</text>
</comment>
<reference evidence="7 8" key="1">
    <citation type="submission" date="2024-04" db="EMBL/GenBank/DDBJ databases">
        <title>Human intestinal bacterial collection.</title>
        <authorList>
            <person name="Pauvert C."/>
            <person name="Hitch T.C.A."/>
            <person name="Clavel T."/>
        </authorList>
    </citation>
    <scope>NUCLEOTIDE SEQUENCE [LARGE SCALE GENOMIC DNA]</scope>
    <source>
        <strain evidence="7 8">CLA-KB-H42</strain>
    </source>
</reference>
<dbReference type="Pfam" id="PF12698">
    <property type="entry name" value="ABC2_membrane_3"/>
    <property type="match status" value="1"/>
</dbReference>
<protein>
    <submittedName>
        <fullName evidence="7">ABC transporter permease</fullName>
    </submittedName>
</protein>
<evidence type="ECO:0000256" key="4">
    <source>
        <dbReference type="ARBA" id="ARBA00023136"/>
    </source>
</evidence>
<feature type="transmembrane region" description="Helical" evidence="5">
    <location>
        <begin position="363"/>
        <end position="385"/>
    </location>
</feature>
<proteinExistence type="predicted"/>
<dbReference type="RefSeq" id="WP_102373643.1">
    <property type="nucleotide sequence ID" value="NZ_JBBNOP010000002.1"/>
</dbReference>
<accession>A0ABV1JAJ6</accession>
<evidence type="ECO:0000259" key="6">
    <source>
        <dbReference type="Pfam" id="PF12698"/>
    </source>
</evidence>
<sequence length="393" mass="42341">MWNTFKYTIAALLREKNVLLWALLFPIVLASLFFVMFANIEEAYEFQPIPTAIVDNGAFEDAESFDVMIEVLSEPGDDQVLDAHFVADDASARKLMDEGEVEACIQVGADGKPQLYLPSAQKLETGTSVSQTILKDMIDRYLHTQKAVEQIAEENPSAFADPGFLSSLTDLGSYTQEISVTANKSSESVRYFYALLGFSAIMAANISLVGITRTQANLSPIGARRAVGATSRLKTLAATLGACWVLSFACLMIGFIYIRFVLGIDFGGRDAACTLGLAAASLMATALGAAIGSIPKLPENAKSGILTGLSCTLALFAGLYGTSSQRLADELARTAPLVQAANPSKQVADLFYSLYYYDTLDQFFAVITVILAITAVLALVAAIFMRRQRYASL</sequence>
<keyword evidence="8" id="KW-1185">Reference proteome</keyword>
<keyword evidence="3 5" id="KW-1133">Transmembrane helix</keyword>
<gene>
    <name evidence="7" type="ORF">AAA083_03800</name>
</gene>
<keyword evidence="4 5" id="KW-0472">Membrane</keyword>
<feature type="transmembrane region" description="Helical" evidence="5">
    <location>
        <begin position="191"/>
        <end position="212"/>
    </location>
</feature>
<evidence type="ECO:0000256" key="2">
    <source>
        <dbReference type="ARBA" id="ARBA00022692"/>
    </source>
</evidence>
<feature type="transmembrane region" description="Helical" evidence="5">
    <location>
        <begin position="233"/>
        <end position="262"/>
    </location>
</feature>